<name>A0ABT7EDD8_9FIRM</name>
<protein>
    <recommendedName>
        <fullName evidence="2">Phospholipase C</fullName>
        <ecNumber evidence="1">3.1.4.3</ecNumber>
    </recommendedName>
    <alternativeName>
        <fullName evidence="8">Phosphatidylcholine cholinephosphohydrolase</fullName>
    </alternativeName>
</protein>
<evidence type="ECO:0000313" key="11">
    <source>
        <dbReference type="Proteomes" id="UP001301012"/>
    </source>
</evidence>
<evidence type="ECO:0000313" key="10">
    <source>
        <dbReference type="EMBL" id="MDK2564712.1"/>
    </source>
</evidence>
<dbReference type="InterPro" id="IPR008947">
    <property type="entry name" value="PLipase_C/P1_nuclease_dom_sf"/>
</dbReference>
<dbReference type="SUPFAM" id="SSF48537">
    <property type="entry name" value="Phospholipase C/P1 nuclease"/>
    <property type="match status" value="1"/>
</dbReference>
<feature type="domain" description="Zn-dependent PLC" evidence="9">
    <location>
        <begin position="22"/>
        <end position="239"/>
    </location>
</feature>
<dbReference type="EC" id="3.1.4.3" evidence="1"/>
<evidence type="ECO:0000256" key="2">
    <source>
        <dbReference type="ARBA" id="ARBA00018391"/>
    </source>
</evidence>
<evidence type="ECO:0000256" key="4">
    <source>
        <dbReference type="ARBA" id="ARBA00022723"/>
    </source>
</evidence>
<keyword evidence="5" id="KW-0732">Signal</keyword>
<evidence type="ECO:0000256" key="5">
    <source>
        <dbReference type="ARBA" id="ARBA00022729"/>
    </source>
</evidence>
<accession>A0ABT7EDD8</accession>
<keyword evidence="3" id="KW-0964">Secreted</keyword>
<evidence type="ECO:0000256" key="8">
    <source>
        <dbReference type="ARBA" id="ARBA00031285"/>
    </source>
</evidence>
<dbReference type="RefSeq" id="WP_284133626.1">
    <property type="nucleotide sequence ID" value="NZ_JASKYM010000010.1"/>
</dbReference>
<proteinExistence type="predicted"/>
<evidence type="ECO:0000259" key="9">
    <source>
        <dbReference type="PROSITE" id="PS51346"/>
    </source>
</evidence>
<evidence type="ECO:0000256" key="7">
    <source>
        <dbReference type="ARBA" id="ARBA00022833"/>
    </source>
</evidence>
<dbReference type="Pfam" id="PF00882">
    <property type="entry name" value="Zn_dep_PLPC"/>
    <property type="match status" value="1"/>
</dbReference>
<dbReference type="Proteomes" id="UP001301012">
    <property type="component" value="Unassembled WGS sequence"/>
</dbReference>
<evidence type="ECO:0000256" key="3">
    <source>
        <dbReference type="ARBA" id="ARBA00022525"/>
    </source>
</evidence>
<evidence type="ECO:0000256" key="1">
    <source>
        <dbReference type="ARBA" id="ARBA00012018"/>
    </source>
</evidence>
<gene>
    <name evidence="10" type="ORF">QOZ84_14320</name>
</gene>
<evidence type="ECO:0000256" key="6">
    <source>
        <dbReference type="ARBA" id="ARBA00022801"/>
    </source>
</evidence>
<keyword evidence="4" id="KW-0479">Metal-binding</keyword>
<comment type="caution">
    <text evidence="10">The sequence shown here is derived from an EMBL/GenBank/DDBJ whole genome shotgun (WGS) entry which is preliminary data.</text>
</comment>
<sequence>MKKKLESTYAKALSNTFKAVNPIKKSVIKTTCEVHLFIQENAIEILKNEGYYNEYEFFKEHLLEINKGLVWADQDFKSYHHFYNAKEGKGKYGYDENAMTVAKTYYNKAIKYFAMGNYARSLFFFGAACHIIQDLTIPQHAKGRLLDNHRQFETYVKENHKKIKRFKSHQDSILLNSIEDYADYNSLHALRVDHMYRNIEDLNTKFYLIAVKSITLSQKTTAGCMIMFFEDLMYMDKNNKYF</sequence>
<dbReference type="SMART" id="SM00770">
    <property type="entry name" value="Zn_dep_PLPC"/>
    <property type="match status" value="1"/>
</dbReference>
<dbReference type="CDD" id="cd11009">
    <property type="entry name" value="Zn_dep_PLPC"/>
    <property type="match status" value="1"/>
</dbReference>
<dbReference type="EMBL" id="JASKYM010000010">
    <property type="protein sequence ID" value="MDK2564712.1"/>
    <property type="molecule type" value="Genomic_DNA"/>
</dbReference>
<organism evidence="10 11">
    <name type="scientific">Romboutsia sedimentorum</name>
    <dbReference type="NCBI Taxonomy" id="1368474"/>
    <lineage>
        <taxon>Bacteria</taxon>
        <taxon>Bacillati</taxon>
        <taxon>Bacillota</taxon>
        <taxon>Clostridia</taxon>
        <taxon>Peptostreptococcales</taxon>
        <taxon>Peptostreptococcaceae</taxon>
        <taxon>Romboutsia</taxon>
    </lineage>
</organism>
<dbReference type="Gene3D" id="1.10.575.10">
    <property type="entry name" value="P1 Nuclease"/>
    <property type="match status" value="1"/>
</dbReference>
<dbReference type="InterPro" id="IPR001531">
    <property type="entry name" value="Zn_PLipaseC"/>
</dbReference>
<dbReference type="InterPro" id="IPR029002">
    <property type="entry name" value="PLPC/GPLD1"/>
</dbReference>
<dbReference type="PROSITE" id="PS51346">
    <property type="entry name" value="PROKAR_ZN_DEPEND_PLPC_2"/>
    <property type="match status" value="1"/>
</dbReference>
<keyword evidence="11" id="KW-1185">Reference proteome</keyword>
<keyword evidence="7" id="KW-0862">Zinc</keyword>
<reference evidence="10 11" key="1">
    <citation type="submission" date="2023-05" db="EMBL/GenBank/DDBJ databases">
        <title>Rombocin, a short stable natural nisin variant, displays selective antimicrobial activity against Listeria monocytogenes and employs dual mode of action to kill target bacterial strains.</title>
        <authorList>
            <person name="Wambui J."/>
            <person name="Stephan R."/>
            <person name="Kuipers O.P."/>
        </authorList>
    </citation>
    <scope>NUCLEOTIDE SEQUENCE [LARGE SCALE GENOMIC DNA]</scope>
    <source>
        <strain evidence="10 11">RC002</strain>
    </source>
</reference>
<keyword evidence="6" id="KW-0378">Hydrolase</keyword>